<dbReference type="Proteomes" id="UP000320225">
    <property type="component" value="Unassembled WGS sequence"/>
</dbReference>
<dbReference type="PANTHER" id="PTHR37955">
    <property type="entry name" value="TELLURITE RESISTANCE PROTEIN TEHA"/>
    <property type="match status" value="1"/>
</dbReference>
<evidence type="ECO:0000256" key="3">
    <source>
        <dbReference type="ARBA" id="ARBA00022989"/>
    </source>
</evidence>
<sequence length="350" mass="36693">MQGLLRPETERTMNGAHPTPLKFLHPGWFTPVMGLSGLALAWHAAGPVLGPWAEGAALVIGALAAAVFVAVLAGSLLRWRRHPEAVAEDLRHPVRHAFVAAAPVGLLLLATWLQAVGLALPLAHALWWIGSIGQLGVTVWALGRWLAPTVAHAPDAQSLWNGITPVLYIPVVGNVVAPLAGVGFEHAMWSAVHFGIGVFFWPVVFALLVARRLAHGPIPPRLHPTWFISLAPAAVVGLGALRFGWPPGVAAAVWGVGLFMLLWVGTQARRFFAQPFALPFWAVSFPLAAFTSLSFKLAAALALPALQGAALALLALASVVIAALALATVKGLREGTLLAPEPVAPVVAAP</sequence>
<dbReference type="Pfam" id="PF03595">
    <property type="entry name" value="SLAC1"/>
    <property type="match status" value="1"/>
</dbReference>
<dbReference type="InterPro" id="IPR038665">
    <property type="entry name" value="Voltage-dep_anion_channel_sf"/>
</dbReference>
<feature type="transmembrane region" description="Helical" evidence="5">
    <location>
        <begin position="222"/>
        <end position="243"/>
    </location>
</feature>
<keyword evidence="2 5" id="KW-0812">Transmembrane</keyword>
<protein>
    <submittedName>
        <fullName evidence="6">Tellurite resistance protein TehA</fullName>
    </submittedName>
</protein>
<dbReference type="InterPro" id="IPR052951">
    <property type="entry name" value="Tellurite_res_ion_channel"/>
</dbReference>
<dbReference type="AlphaFoldDB" id="A0A554WL77"/>
<evidence type="ECO:0000256" key="1">
    <source>
        <dbReference type="ARBA" id="ARBA00004141"/>
    </source>
</evidence>
<evidence type="ECO:0000313" key="6">
    <source>
        <dbReference type="EMBL" id="TSE24342.1"/>
    </source>
</evidence>
<feature type="transmembrane region" description="Helical" evidence="5">
    <location>
        <begin position="187"/>
        <end position="210"/>
    </location>
</feature>
<dbReference type="GO" id="GO:0005886">
    <property type="term" value="C:plasma membrane"/>
    <property type="evidence" value="ECO:0007669"/>
    <property type="project" value="TreeGrafter"/>
</dbReference>
<keyword evidence="4 5" id="KW-0472">Membrane</keyword>
<feature type="transmembrane region" description="Helical" evidence="5">
    <location>
        <begin position="278"/>
        <end position="303"/>
    </location>
</feature>
<evidence type="ECO:0000256" key="2">
    <source>
        <dbReference type="ARBA" id="ARBA00022692"/>
    </source>
</evidence>
<proteinExistence type="predicted"/>
<reference evidence="6 7" key="1">
    <citation type="submission" date="2019-07" db="EMBL/GenBank/DDBJ databases">
        <title>Tepidimonas sediminis YIM 72259 draft genome.</title>
        <authorList>
            <person name="Da Costa M.S."/>
            <person name="Froufe H.J.C."/>
            <person name="Egas C."/>
            <person name="Albuquerque L."/>
        </authorList>
    </citation>
    <scope>NUCLEOTIDE SEQUENCE [LARGE SCALE GENOMIC DNA]</scope>
    <source>
        <strain evidence="6 7">YIM 72259</strain>
    </source>
</reference>
<name>A0A554WL77_9BURK</name>
<feature type="transmembrane region" description="Helical" evidence="5">
    <location>
        <begin position="126"/>
        <end position="147"/>
    </location>
</feature>
<feature type="transmembrane region" description="Helical" evidence="5">
    <location>
        <begin position="159"/>
        <end position="181"/>
    </location>
</feature>
<comment type="caution">
    <text evidence="6">The sequence shown here is derived from an EMBL/GenBank/DDBJ whole genome shotgun (WGS) entry which is preliminary data.</text>
</comment>
<comment type="subcellular location">
    <subcellularLocation>
        <location evidence="1">Membrane</location>
        <topology evidence="1">Multi-pass membrane protein</topology>
    </subcellularLocation>
</comment>
<keyword evidence="3 5" id="KW-1133">Transmembrane helix</keyword>
<evidence type="ECO:0000256" key="5">
    <source>
        <dbReference type="SAM" id="Phobius"/>
    </source>
</evidence>
<evidence type="ECO:0000256" key="4">
    <source>
        <dbReference type="ARBA" id="ARBA00023136"/>
    </source>
</evidence>
<feature type="transmembrane region" description="Helical" evidence="5">
    <location>
        <begin position="21"/>
        <end position="44"/>
    </location>
</feature>
<dbReference type="CDD" id="cd09323">
    <property type="entry name" value="TDT_SLAC1_like"/>
    <property type="match status" value="1"/>
</dbReference>
<evidence type="ECO:0000313" key="7">
    <source>
        <dbReference type="Proteomes" id="UP000320225"/>
    </source>
</evidence>
<feature type="transmembrane region" description="Helical" evidence="5">
    <location>
        <begin position="249"/>
        <end position="266"/>
    </location>
</feature>
<dbReference type="EMBL" id="VJND01000013">
    <property type="protein sequence ID" value="TSE24342.1"/>
    <property type="molecule type" value="Genomic_DNA"/>
</dbReference>
<keyword evidence="7" id="KW-1185">Reference proteome</keyword>
<gene>
    <name evidence="6" type="primary">tehA</name>
    <name evidence="6" type="ORF">Tsedi_01996</name>
</gene>
<dbReference type="InterPro" id="IPR004695">
    <property type="entry name" value="SLAC1/Mae1/Ssu1/TehA"/>
</dbReference>
<dbReference type="Gene3D" id="1.50.10.150">
    <property type="entry name" value="Voltage-dependent anion channel"/>
    <property type="match status" value="1"/>
</dbReference>
<feature type="transmembrane region" description="Helical" evidence="5">
    <location>
        <begin position="98"/>
        <end position="120"/>
    </location>
</feature>
<accession>A0A554WL77</accession>
<dbReference type="PANTHER" id="PTHR37955:SF1">
    <property type="entry name" value="DEP DOMAIN-CONTAINING PROTEIN"/>
    <property type="match status" value="1"/>
</dbReference>
<organism evidence="6 7">
    <name type="scientific">Tepidimonas sediminis</name>
    <dbReference type="NCBI Taxonomy" id="2588941"/>
    <lineage>
        <taxon>Bacteria</taxon>
        <taxon>Pseudomonadati</taxon>
        <taxon>Pseudomonadota</taxon>
        <taxon>Betaproteobacteria</taxon>
        <taxon>Burkholderiales</taxon>
        <taxon>Tepidimonas</taxon>
    </lineage>
</organism>
<feature type="transmembrane region" description="Helical" evidence="5">
    <location>
        <begin position="56"/>
        <end position="77"/>
    </location>
</feature>
<dbReference type="GO" id="GO:0046583">
    <property type="term" value="F:monoatomic cation efflux transmembrane transporter activity"/>
    <property type="evidence" value="ECO:0007669"/>
    <property type="project" value="TreeGrafter"/>
</dbReference>
<feature type="transmembrane region" description="Helical" evidence="5">
    <location>
        <begin position="309"/>
        <end position="329"/>
    </location>
</feature>